<keyword evidence="1" id="KW-0732">Signal</keyword>
<feature type="chain" id="PRO_5028983051" description="Beta/gamma crystallin 'Greek key' domain-containing protein" evidence="1">
    <location>
        <begin position="22"/>
        <end position="185"/>
    </location>
</feature>
<reference evidence="2 3" key="1">
    <citation type="submission" date="2020-08" db="EMBL/GenBank/DDBJ databases">
        <title>Sphingomonas sp. sand1-3 16S ribosomal RNA gene Genome sequencing and assembly.</title>
        <authorList>
            <person name="Kang M."/>
        </authorList>
    </citation>
    <scope>NUCLEOTIDE SEQUENCE [LARGE SCALE GENOMIC DNA]</scope>
    <source>
        <strain evidence="3">sand1-3</strain>
    </source>
</reference>
<accession>A0A7G9L4Q6</accession>
<sequence length="185" mass="19685">MKRVKLAVAMIAAAVPAGAVAQQPGEAVLYSSTNFRGYAYRMSGATRPIDPAFVAKSIKIPEGQSWELCSGNTFTDCKQFSGSDNSTIISVRSARPVAPVLTETQVNATIAAGGQASLRGYSSEFFIVPGDNGNRIEVAGGTAEAMTKAAVEFCRAKGWRNSPYARLQRLEGRHFLADVLCTDSD</sequence>
<dbReference type="EMBL" id="CP060697">
    <property type="protein sequence ID" value="QNM83605.1"/>
    <property type="molecule type" value="Genomic_DNA"/>
</dbReference>
<protein>
    <recommendedName>
        <fullName evidence="4">Beta/gamma crystallin 'Greek key' domain-containing protein</fullName>
    </recommendedName>
</protein>
<organism evidence="2 3">
    <name type="scientific">Sphingomonas sabuli</name>
    <dbReference type="NCBI Taxonomy" id="2764186"/>
    <lineage>
        <taxon>Bacteria</taxon>
        <taxon>Pseudomonadati</taxon>
        <taxon>Pseudomonadota</taxon>
        <taxon>Alphaproteobacteria</taxon>
        <taxon>Sphingomonadales</taxon>
        <taxon>Sphingomonadaceae</taxon>
        <taxon>Sphingomonas</taxon>
    </lineage>
</organism>
<name>A0A7G9L4Q6_9SPHN</name>
<dbReference type="KEGG" id="ssau:H8M03_04565"/>
<dbReference type="AlphaFoldDB" id="A0A7G9L4Q6"/>
<evidence type="ECO:0000256" key="1">
    <source>
        <dbReference type="SAM" id="SignalP"/>
    </source>
</evidence>
<evidence type="ECO:0000313" key="2">
    <source>
        <dbReference type="EMBL" id="QNM83605.1"/>
    </source>
</evidence>
<dbReference type="RefSeq" id="WP_187480560.1">
    <property type="nucleotide sequence ID" value="NZ_CP060697.1"/>
</dbReference>
<dbReference type="Proteomes" id="UP000515861">
    <property type="component" value="Chromosome"/>
</dbReference>
<gene>
    <name evidence="2" type="ORF">H8M03_04565</name>
</gene>
<keyword evidence="3" id="KW-1185">Reference proteome</keyword>
<evidence type="ECO:0000313" key="3">
    <source>
        <dbReference type="Proteomes" id="UP000515861"/>
    </source>
</evidence>
<evidence type="ECO:0008006" key="4">
    <source>
        <dbReference type="Google" id="ProtNLM"/>
    </source>
</evidence>
<feature type="signal peptide" evidence="1">
    <location>
        <begin position="1"/>
        <end position="21"/>
    </location>
</feature>
<proteinExistence type="predicted"/>